<comment type="catalytic activity">
    <reaction evidence="1 9">
        <text>(2R)-2-phosphoglycerate = (2R)-3-phosphoglycerate</text>
        <dbReference type="Rhea" id="RHEA:15901"/>
        <dbReference type="ChEBI" id="CHEBI:58272"/>
        <dbReference type="ChEBI" id="CHEBI:58289"/>
        <dbReference type="EC" id="5.4.2.12"/>
    </reaction>
</comment>
<dbReference type="EMBL" id="JXMS01000004">
    <property type="protein sequence ID" value="OBQ55658.1"/>
    <property type="molecule type" value="Genomic_DNA"/>
</dbReference>
<comment type="similarity">
    <text evidence="4 9">Belongs to the BPG-independent phosphoglycerate mutase family.</text>
</comment>
<keyword evidence="5 9" id="KW-0479">Metal-binding</keyword>
<reference evidence="16 17" key="1">
    <citation type="submission" date="2015-01" db="EMBL/GenBank/DDBJ databases">
        <title>Desulfovibrio sp. JC271 draft genome sequence.</title>
        <authorList>
            <person name="Shivani Y."/>
            <person name="Subhash Y."/>
            <person name="Sasikala C."/>
            <person name="Ramana C.V."/>
        </authorList>
    </citation>
    <scope>NUCLEOTIDE SEQUENCE [LARGE SCALE GENOMIC DNA]</scope>
    <source>
        <strain evidence="16 17">JC271</strain>
    </source>
</reference>
<dbReference type="InterPro" id="IPR017850">
    <property type="entry name" value="Alkaline_phosphatase_core_sf"/>
</dbReference>
<dbReference type="PATRIC" id="fig|1560234.3.peg.2511"/>
<feature type="binding site" evidence="9 13">
    <location>
        <position position="461"/>
    </location>
    <ligand>
        <name>Mn(2+)</name>
        <dbReference type="ChEBI" id="CHEBI:29035"/>
        <label>1</label>
    </ligand>
</feature>
<gene>
    <name evidence="9" type="primary">gpmI</name>
    <name evidence="16" type="ORF">SP90_03220</name>
</gene>
<keyword evidence="6 9" id="KW-0324">Glycolysis</keyword>
<feature type="active site" description="Phosphoserine intermediate" evidence="9 11">
    <location>
        <position position="63"/>
    </location>
</feature>
<dbReference type="InterPro" id="IPR006124">
    <property type="entry name" value="Metalloenzyme"/>
</dbReference>
<dbReference type="Pfam" id="PF06415">
    <property type="entry name" value="iPGM_N"/>
    <property type="match status" value="1"/>
</dbReference>
<feature type="domain" description="Metalloenzyme" evidence="14">
    <location>
        <begin position="6"/>
        <end position="498"/>
    </location>
</feature>
<feature type="binding site" evidence="9 13">
    <location>
        <position position="443"/>
    </location>
    <ligand>
        <name>Mn(2+)</name>
        <dbReference type="ChEBI" id="CHEBI:29035"/>
        <label>2</label>
    </ligand>
</feature>
<evidence type="ECO:0000256" key="3">
    <source>
        <dbReference type="ARBA" id="ARBA00004798"/>
    </source>
</evidence>
<comment type="function">
    <text evidence="2 9">Catalyzes the interconversion of 2-phosphoglycerate and 3-phosphoglycerate.</text>
</comment>
<dbReference type="GO" id="GO:0006007">
    <property type="term" value="P:glucose catabolic process"/>
    <property type="evidence" value="ECO:0007669"/>
    <property type="project" value="InterPro"/>
</dbReference>
<feature type="binding site" evidence="9 12">
    <location>
        <begin position="153"/>
        <end position="154"/>
    </location>
    <ligand>
        <name>substrate</name>
    </ligand>
</feature>
<feature type="binding site" evidence="9 12">
    <location>
        <begin position="260"/>
        <end position="263"/>
    </location>
    <ligand>
        <name>substrate</name>
    </ligand>
</feature>
<dbReference type="InterPro" id="IPR036646">
    <property type="entry name" value="PGAM_B_sf"/>
</dbReference>
<feature type="binding site" evidence="9 12">
    <location>
        <position position="334"/>
    </location>
    <ligand>
        <name>substrate</name>
    </ligand>
</feature>
<feature type="binding site" evidence="9 13">
    <location>
        <position position="444"/>
    </location>
    <ligand>
        <name>Mn(2+)</name>
        <dbReference type="ChEBI" id="CHEBI:29035"/>
        <label>2</label>
    </ligand>
</feature>
<dbReference type="PIRSF" id="PIRSF001492">
    <property type="entry name" value="IPGAM"/>
    <property type="match status" value="1"/>
</dbReference>
<dbReference type="InterPro" id="IPR011258">
    <property type="entry name" value="BPG-indep_PGM_N"/>
</dbReference>
<dbReference type="GO" id="GO:0006096">
    <property type="term" value="P:glycolytic process"/>
    <property type="evidence" value="ECO:0007669"/>
    <property type="project" value="UniProtKB-UniRule"/>
</dbReference>
<dbReference type="Gene3D" id="3.40.1450.10">
    <property type="entry name" value="BPG-independent phosphoglycerate mutase, domain B"/>
    <property type="match status" value="1"/>
</dbReference>
<dbReference type="AlphaFoldDB" id="A0A1B7XJF7"/>
<dbReference type="Pfam" id="PF01676">
    <property type="entry name" value="Metalloenzyme"/>
    <property type="match status" value="1"/>
</dbReference>
<comment type="caution">
    <text evidence="16">The sequence shown here is derived from an EMBL/GenBank/DDBJ whole genome shotgun (WGS) entry which is preliminary data.</text>
</comment>
<dbReference type="PANTHER" id="PTHR31637:SF0">
    <property type="entry name" value="2,3-BISPHOSPHOGLYCERATE-INDEPENDENT PHOSPHOGLYCERATE MUTASE"/>
    <property type="match status" value="1"/>
</dbReference>
<evidence type="ECO:0000256" key="10">
    <source>
        <dbReference type="NCBIfam" id="TIGR01307"/>
    </source>
</evidence>
<keyword evidence="17" id="KW-1185">Reference proteome</keyword>
<feature type="binding site" evidence="9 12">
    <location>
        <position position="185"/>
    </location>
    <ligand>
        <name>substrate</name>
    </ligand>
</feature>
<evidence type="ECO:0000256" key="11">
    <source>
        <dbReference type="PIRSR" id="PIRSR001492-1"/>
    </source>
</evidence>
<keyword evidence="8 9" id="KW-0413">Isomerase</keyword>
<comment type="pathway">
    <text evidence="3 9">Carbohydrate degradation; glycolysis; pyruvate from D-glyceraldehyde 3-phosphate: step 3/5.</text>
</comment>
<dbReference type="UniPathway" id="UPA00109">
    <property type="reaction ID" value="UER00186"/>
</dbReference>
<dbReference type="GO" id="GO:0004619">
    <property type="term" value="F:phosphoglycerate mutase activity"/>
    <property type="evidence" value="ECO:0007669"/>
    <property type="project" value="UniProtKB-UniRule"/>
</dbReference>
<dbReference type="CDD" id="cd16010">
    <property type="entry name" value="iPGM"/>
    <property type="match status" value="1"/>
</dbReference>
<feature type="binding site" evidence="9 13">
    <location>
        <position position="406"/>
    </location>
    <ligand>
        <name>Mn(2+)</name>
        <dbReference type="ChEBI" id="CHEBI:29035"/>
        <label>1</label>
    </ligand>
</feature>
<evidence type="ECO:0000256" key="4">
    <source>
        <dbReference type="ARBA" id="ARBA00008819"/>
    </source>
</evidence>
<comment type="subunit">
    <text evidence="9">Monomer.</text>
</comment>
<dbReference type="Gene3D" id="3.40.720.10">
    <property type="entry name" value="Alkaline Phosphatase, subunit A"/>
    <property type="match status" value="1"/>
</dbReference>
<evidence type="ECO:0000256" key="7">
    <source>
        <dbReference type="ARBA" id="ARBA00023211"/>
    </source>
</evidence>
<keyword evidence="7 9" id="KW-0464">Manganese</keyword>
<dbReference type="Proteomes" id="UP000091979">
    <property type="component" value="Unassembled WGS sequence"/>
</dbReference>
<dbReference type="SUPFAM" id="SSF53649">
    <property type="entry name" value="Alkaline phosphatase-like"/>
    <property type="match status" value="1"/>
</dbReference>
<comment type="cofactor">
    <cofactor evidence="9">
        <name>Mn(2+)</name>
        <dbReference type="ChEBI" id="CHEBI:29035"/>
    </cofactor>
    <text evidence="9">Binds 2 manganese ions per subunit.</text>
</comment>
<feature type="binding site" evidence="9 13">
    <location>
        <position position="402"/>
    </location>
    <ligand>
        <name>Mn(2+)</name>
        <dbReference type="ChEBI" id="CHEBI:29035"/>
        <label>1</label>
    </ligand>
</feature>
<dbReference type="STRING" id="1560234.SP90_03220"/>
<evidence type="ECO:0000256" key="13">
    <source>
        <dbReference type="PIRSR" id="PIRSR001492-3"/>
    </source>
</evidence>
<dbReference type="EC" id="5.4.2.12" evidence="9 10"/>
<dbReference type="GO" id="GO:0005829">
    <property type="term" value="C:cytosol"/>
    <property type="evidence" value="ECO:0007669"/>
    <property type="project" value="TreeGrafter"/>
</dbReference>
<evidence type="ECO:0000313" key="16">
    <source>
        <dbReference type="EMBL" id="OBQ55658.1"/>
    </source>
</evidence>
<feature type="binding site" evidence="9 12">
    <location>
        <position position="124"/>
    </location>
    <ligand>
        <name>substrate</name>
    </ligand>
</feature>
<evidence type="ECO:0000256" key="5">
    <source>
        <dbReference type="ARBA" id="ARBA00022723"/>
    </source>
</evidence>
<protein>
    <recommendedName>
        <fullName evidence="9 10">2,3-bisphosphoglycerate-independent phosphoglycerate mutase</fullName>
        <shortName evidence="9">BPG-independent PGAM</shortName>
        <shortName evidence="9">Phosphoglyceromutase</shortName>
        <shortName evidence="9">iPGM</shortName>
        <ecNumber evidence="9 10">5.4.2.12</ecNumber>
    </recommendedName>
</protein>
<dbReference type="HAMAP" id="MF_01038">
    <property type="entry name" value="GpmI"/>
    <property type="match status" value="1"/>
</dbReference>
<evidence type="ECO:0000256" key="1">
    <source>
        <dbReference type="ARBA" id="ARBA00000370"/>
    </source>
</evidence>
<name>A0A1B7XJF7_9BACT</name>
<feature type="binding site" evidence="9 12">
    <location>
        <position position="191"/>
    </location>
    <ligand>
        <name>substrate</name>
    </ligand>
</feature>
<evidence type="ECO:0000313" key="17">
    <source>
        <dbReference type="Proteomes" id="UP000091979"/>
    </source>
</evidence>
<feature type="domain" description="BPG-independent PGAM N-terminal" evidence="15">
    <location>
        <begin position="83"/>
        <end position="298"/>
    </location>
</feature>
<evidence type="ECO:0000256" key="12">
    <source>
        <dbReference type="PIRSR" id="PIRSR001492-2"/>
    </source>
</evidence>
<dbReference type="GO" id="GO:0030145">
    <property type="term" value="F:manganese ion binding"/>
    <property type="evidence" value="ECO:0007669"/>
    <property type="project" value="UniProtKB-UniRule"/>
</dbReference>
<dbReference type="FunFam" id="3.40.1450.10:FF:000002">
    <property type="entry name" value="2,3-bisphosphoglycerate-independent phosphoglycerate mutase"/>
    <property type="match status" value="1"/>
</dbReference>
<accession>A0A1B7XJF7</accession>
<evidence type="ECO:0000256" key="8">
    <source>
        <dbReference type="ARBA" id="ARBA00023235"/>
    </source>
</evidence>
<evidence type="ECO:0000259" key="14">
    <source>
        <dbReference type="Pfam" id="PF01676"/>
    </source>
</evidence>
<evidence type="ECO:0000256" key="9">
    <source>
        <dbReference type="HAMAP-Rule" id="MF_01038"/>
    </source>
</evidence>
<sequence length="513" mass="55816">MHAMTPTLLLILDGWGIAPAGEGNAISLAATPNLDRLVTEYPMSRLACSGRAVGLPEGFMGNSEVGHMNIGAGRVVYQDMTLIDVALEENKFQKNLVLNDVMSSAKAKGGTLHLMGLVSDGGVHSHIRHLIALIEMAKSLDVDVCVHVFLDGRDTSPTSGLGFVEQLLDAMKRIGAGRIASVSGRYYAMDRDKRWDRNQLAWDCFVYGKGKTAVDPLKAIQDSYDEGTTDEFFIPTSIVPEGGEPTVLKDGDAVFMFNFRADRMRQIAQAMCSESFTEFERGNFPKLSALASMTCYEKSFGLPVAFAKDDCPDPLGEVVAKQGAKQLRIAETEKYAHVTYFFNCGREEPFENEDRVLINSPRDIATYDLKPQMSVEEVTEKLVAAIESKEYSMIVCNFANLDMVGHTGIIDAAVKACEYVDACVGKVLEAVVESGGRALVTADHGNAEELRNASGGTHTAHTTNPVPVVLVDPKNSWKLREEGILGDIAPTMLAMWNIEQPAAMNGTSLICKD</sequence>
<dbReference type="InterPro" id="IPR005995">
    <property type="entry name" value="Pgm_bpd_ind"/>
</dbReference>
<organism evidence="16 17">
    <name type="scientific">Halodesulfovibrio spirochaetisodalis</name>
    <dbReference type="NCBI Taxonomy" id="1560234"/>
    <lineage>
        <taxon>Bacteria</taxon>
        <taxon>Pseudomonadati</taxon>
        <taxon>Thermodesulfobacteriota</taxon>
        <taxon>Desulfovibrionia</taxon>
        <taxon>Desulfovibrionales</taxon>
        <taxon>Desulfovibrionaceae</taxon>
        <taxon>Halodesulfovibrio</taxon>
    </lineage>
</organism>
<dbReference type="NCBIfam" id="TIGR01307">
    <property type="entry name" value="pgm_bpd_ind"/>
    <property type="match status" value="1"/>
</dbReference>
<dbReference type="SUPFAM" id="SSF64158">
    <property type="entry name" value="2,3-Bisphosphoglycerate-independent phosphoglycerate mutase, substrate-binding domain"/>
    <property type="match status" value="1"/>
</dbReference>
<evidence type="ECO:0000256" key="2">
    <source>
        <dbReference type="ARBA" id="ARBA00002315"/>
    </source>
</evidence>
<feature type="binding site" evidence="9 13">
    <location>
        <position position="13"/>
    </location>
    <ligand>
        <name>Mn(2+)</name>
        <dbReference type="ChEBI" id="CHEBI:29035"/>
        <label>2</label>
    </ligand>
</feature>
<evidence type="ECO:0000259" key="15">
    <source>
        <dbReference type="Pfam" id="PF06415"/>
    </source>
</evidence>
<proteinExistence type="inferred from homology"/>
<dbReference type="PANTHER" id="PTHR31637">
    <property type="entry name" value="2,3-BISPHOSPHOGLYCERATE-INDEPENDENT PHOSPHOGLYCERATE MUTASE"/>
    <property type="match status" value="1"/>
</dbReference>
<feature type="binding site" evidence="9 13">
    <location>
        <position position="63"/>
    </location>
    <ligand>
        <name>Mn(2+)</name>
        <dbReference type="ChEBI" id="CHEBI:29035"/>
        <label>2</label>
    </ligand>
</feature>
<evidence type="ECO:0000256" key="6">
    <source>
        <dbReference type="ARBA" id="ARBA00023152"/>
    </source>
</evidence>
<dbReference type="RefSeq" id="WP_066852514.1">
    <property type="nucleotide sequence ID" value="NZ_JXMS01000004.1"/>
</dbReference>